<evidence type="ECO:0000313" key="1">
    <source>
        <dbReference type="EMBL" id="KAI5662880.1"/>
    </source>
</evidence>
<proteinExistence type="predicted"/>
<gene>
    <name evidence="1" type="ORF">M9H77_22203</name>
</gene>
<keyword evidence="2" id="KW-1185">Reference proteome</keyword>
<protein>
    <submittedName>
        <fullName evidence="1">Uncharacterized protein</fullName>
    </submittedName>
</protein>
<evidence type="ECO:0000313" key="2">
    <source>
        <dbReference type="Proteomes" id="UP001060085"/>
    </source>
</evidence>
<reference evidence="2" key="1">
    <citation type="journal article" date="2023" name="Nat. Plants">
        <title>Single-cell RNA sequencing provides a high-resolution roadmap for understanding the multicellular compartmentation of specialized metabolism.</title>
        <authorList>
            <person name="Sun S."/>
            <person name="Shen X."/>
            <person name="Li Y."/>
            <person name="Li Y."/>
            <person name="Wang S."/>
            <person name="Li R."/>
            <person name="Zhang H."/>
            <person name="Shen G."/>
            <person name="Guo B."/>
            <person name="Wei J."/>
            <person name="Xu J."/>
            <person name="St-Pierre B."/>
            <person name="Chen S."/>
            <person name="Sun C."/>
        </authorList>
    </citation>
    <scope>NUCLEOTIDE SEQUENCE [LARGE SCALE GENOMIC DNA]</scope>
</reference>
<organism evidence="1 2">
    <name type="scientific">Catharanthus roseus</name>
    <name type="common">Madagascar periwinkle</name>
    <name type="synonym">Vinca rosea</name>
    <dbReference type="NCBI Taxonomy" id="4058"/>
    <lineage>
        <taxon>Eukaryota</taxon>
        <taxon>Viridiplantae</taxon>
        <taxon>Streptophyta</taxon>
        <taxon>Embryophyta</taxon>
        <taxon>Tracheophyta</taxon>
        <taxon>Spermatophyta</taxon>
        <taxon>Magnoliopsida</taxon>
        <taxon>eudicotyledons</taxon>
        <taxon>Gunneridae</taxon>
        <taxon>Pentapetalae</taxon>
        <taxon>asterids</taxon>
        <taxon>lamiids</taxon>
        <taxon>Gentianales</taxon>
        <taxon>Apocynaceae</taxon>
        <taxon>Rauvolfioideae</taxon>
        <taxon>Vinceae</taxon>
        <taxon>Catharanthinae</taxon>
        <taxon>Catharanthus</taxon>
    </lineage>
</organism>
<sequence>MTPELERVAPAATGDMGTFSVSSFPALPSLLRSGVREHDICGYYLWREQQVEAVGQQIMEQKEEISWVGALFYMARQAHRQATTRAVMIEVELGQARETHAAREREIMELIDKRDWLRRFIAQFLGTTRDSVDRARDELESRPGCSSSQCPQVEYVLDRVQKHVRFIISQPCGRSCVGKFSKQTV</sequence>
<name>A0ACC0ARA7_CATRO</name>
<dbReference type="Proteomes" id="UP001060085">
    <property type="component" value="Linkage Group LG05"/>
</dbReference>
<comment type="caution">
    <text evidence="1">The sequence shown here is derived from an EMBL/GenBank/DDBJ whole genome shotgun (WGS) entry which is preliminary data.</text>
</comment>
<dbReference type="EMBL" id="CM044705">
    <property type="protein sequence ID" value="KAI5662880.1"/>
    <property type="molecule type" value="Genomic_DNA"/>
</dbReference>
<accession>A0ACC0ARA7</accession>